<evidence type="ECO:0000259" key="2">
    <source>
        <dbReference type="Pfam" id="PF20385"/>
    </source>
</evidence>
<accession>A0A3B0TQP7</accession>
<feature type="transmembrane region" description="Helical" evidence="1">
    <location>
        <begin position="6"/>
        <end position="28"/>
    </location>
</feature>
<protein>
    <recommendedName>
        <fullName evidence="2">DUF6680 domain-containing protein</fullName>
    </recommendedName>
</protein>
<keyword evidence="1" id="KW-0472">Membrane</keyword>
<dbReference type="Pfam" id="PF20385">
    <property type="entry name" value="DUF6680"/>
    <property type="match status" value="1"/>
</dbReference>
<organism evidence="3">
    <name type="scientific">hydrothermal vent metagenome</name>
    <dbReference type="NCBI Taxonomy" id="652676"/>
    <lineage>
        <taxon>unclassified sequences</taxon>
        <taxon>metagenomes</taxon>
        <taxon>ecological metagenomes</taxon>
    </lineage>
</organism>
<gene>
    <name evidence="3" type="ORF">MNBD_BACTEROID05-1161</name>
</gene>
<reference evidence="3" key="1">
    <citation type="submission" date="2018-06" db="EMBL/GenBank/DDBJ databases">
        <authorList>
            <person name="Zhirakovskaya E."/>
        </authorList>
    </citation>
    <scope>NUCLEOTIDE SEQUENCE</scope>
</reference>
<evidence type="ECO:0000313" key="3">
    <source>
        <dbReference type="EMBL" id="VAW16772.1"/>
    </source>
</evidence>
<feature type="non-terminal residue" evidence="3">
    <location>
        <position position="73"/>
    </location>
</feature>
<dbReference type="EMBL" id="UOEN01000341">
    <property type="protein sequence ID" value="VAW16772.1"/>
    <property type="molecule type" value="Genomic_DNA"/>
</dbReference>
<feature type="domain" description="DUF6680" evidence="2">
    <location>
        <begin position="5"/>
        <end position="68"/>
    </location>
</feature>
<dbReference type="AlphaFoldDB" id="A0A3B0TQP7"/>
<keyword evidence="1" id="KW-0812">Transmembrane</keyword>
<dbReference type="InterPro" id="IPR046502">
    <property type="entry name" value="DUF6680"/>
</dbReference>
<evidence type="ECO:0000256" key="1">
    <source>
        <dbReference type="SAM" id="Phobius"/>
    </source>
</evidence>
<proteinExistence type="predicted"/>
<sequence length="73" mass="8261">MEAPIWPTIIASLFSGLIAYAISTYFYVRHERRKEKLAILRELMGNRHGLTPGGNTEANARFFQALNATFAVF</sequence>
<name>A0A3B0TQP7_9ZZZZ</name>
<keyword evidence="1" id="KW-1133">Transmembrane helix</keyword>